<protein>
    <recommendedName>
        <fullName evidence="3">Allantoicase domain-containing protein</fullName>
    </recommendedName>
</protein>
<feature type="compositionally biased region" description="Polar residues" evidence="2">
    <location>
        <begin position="1"/>
        <end position="16"/>
    </location>
</feature>
<dbReference type="GO" id="GO:0000256">
    <property type="term" value="P:allantoin catabolic process"/>
    <property type="evidence" value="ECO:0007669"/>
    <property type="project" value="InterPro"/>
</dbReference>
<dbReference type="SUPFAM" id="SSF49785">
    <property type="entry name" value="Galactose-binding domain-like"/>
    <property type="match status" value="2"/>
</dbReference>
<dbReference type="PANTHER" id="PTHR12045:SF3">
    <property type="entry name" value="INACTIVE ALLANTOICASE-RELATED"/>
    <property type="match status" value="1"/>
</dbReference>
<dbReference type="AlphaFoldDB" id="A0A7S4RF11"/>
<evidence type="ECO:0000256" key="2">
    <source>
        <dbReference type="SAM" id="MobiDB-lite"/>
    </source>
</evidence>
<dbReference type="InterPro" id="IPR008979">
    <property type="entry name" value="Galactose-bd-like_sf"/>
</dbReference>
<dbReference type="PANTHER" id="PTHR12045">
    <property type="entry name" value="ALLANTOICASE"/>
    <property type="match status" value="1"/>
</dbReference>
<evidence type="ECO:0000313" key="4">
    <source>
        <dbReference type="EMBL" id="CAE4610721.1"/>
    </source>
</evidence>
<dbReference type="GO" id="GO:0004037">
    <property type="term" value="F:allantoicase activity"/>
    <property type="evidence" value="ECO:0007669"/>
    <property type="project" value="InterPro"/>
</dbReference>
<accession>A0A7S4RF11</accession>
<gene>
    <name evidence="4" type="ORF">DBRI00130_LOCUS16728</name>
</gene>
<feature type="domain" description="Allantoicase" evidence="3">
    <location>
        <begin position="279"/>
        <end position="447"/>
    </location>
</feature>
<dbReference type="Pfam" id="PF03561">
    <property type="entry name" value="Allantoicase"/>
    <property type="match status" value="2"/>
</dbReference>
<feature type="domain" description="Allantoicase" evidence="3">
    <location>
        <begin position="36"/>
        <end position="230"/>
    </location>
</feature>
<organism evidence="4">
    <name type="scientific">Ditylum brightwellii</name>
    <dbReference type="NCBI Taxonomy" id="49249"/>
    <lineage>
        <taxon>Eukaryota</taxon>
        <taxon>Sar</taxon>
        <taxon>Stramenopiles</taxon>
        <taxon>Ochrophyta</taxon>
        <taxon>Bacillariophyta</taxon>
        <taxon>Mediophyceae</taxon>
        <taxon>Lithodesmiophycidae</taxon>
        <taxon>Lithodesmiales</taxon>
        <taxon>Lithodesmiaceae</taxon>
        <taxon>Ditylum</taxon>
    </lineage>
</organism>
<dbReference type="EMBL" id="HBNS01021093">
    <property type="protein sequence ID" value="CAE4610721.1"/>
    <property type="molecule type" value="Transcribed_RNA"/>
</dbReference>
<comment type="similarity">
    <text evidence="1">Belongs to the allantoicase family.</text>
</comment>
<evidence type="ECO:0000259" key="3">
    <source>
        <dbReference type="Pfam" id="PF03561"/>
    </source>
</evidence>
<feature type="region of interest" description="Disordered" evidence="2">
    <location>
        <begin position="1"/>
        <end position="28"/>
    </location>
</feature>
<dbReference type="InterPro" id="IPR005164">
    <property type="entry name" value="Allantoicase"/>
</dbReference>
<name>A0A7S4RF11_9STRA</name>
<sequence>MVSSHQNANEGTTPAKNESPPSPFTSSPHLSELTIGAHVLFATDDWFAAAENLLHSTPPTFIPDLYCTEGKVMDGWETRRRRLPGHDWCVIKLGGQGGIVQGIEIDTAHFTGNHVPEISIQGIDLSALKGTDSVSWMPGALERIVSSEEKRGIGASLDQVAAAQKACEGVVGGGEDKKWRYLLEQTELKPGYEETRMHRFYLENEDKATTHVRVNYHPDGGVARLKVWGIPSPSSPKPPLYSPAQTSHECTVVPHSCSASHFFPALPTGCMELSSSTMGGRGVHCSDRHYGIPSNLIQHMPGRDMGDGWETARHPDRPSIWVKNEETGLLDSNLMDYCILKLGSVSKEGGICRIVLDTRHFRGNYPESAKVEGCYIINDAHIPDHEIEEQYKESWFTLIPRSRLGPDSLHVYDADLDQIESCEGRKVSHVKVTIYPDGGLSRVRVYGFGDDVCYSRL</sequence>
<dbReference type="InterPro" id="IPR015908">
    <property type="entry name" value="Allantoicase_dom"/>
</dbReference>
<evidence type="ECO:0000256" key="1">
    <source>
        <dbReference type="ARBA" id="ARBA00009242"/>
    </source>
</evidence>
<proteinExistence type="inferred from homology"/>
<reference evidence="4" key="1">
    <citation type="submission" date="2021-01" db="EMBL/GenBank/DDBJ databases">
        <authorList>
            <person name="Corre E."/>
            <person name="Pelletier E."/>
            <person name="Niang G."/>
            <person name="Scheremetjew M."/>
            <person name="Finn R."/>
            <person name="Kale V."/>
            <person name="Holt S."/>
            <person name="Cochrane G."/>
            <person name="Meng A."/>
            <person name="Brown T."/>
            <person name="Cohen L."/>
        </authorList>
    </citation>
    <scope>NUCLEOTIDE SEQUENCE</scope>
    <source>
        <strain evidence="4">GSO104</strain>
    </source>
</reference>
<dbReference type="Gene3D" id="2.60.120.260">
    <property type="entry name" value="Galactose-binding domain-like"/>
    <property type="match status" value="2"/>
</dbReference>